<dbReference type="SMART" id="SM00460">
    <property type="entry name" value="TGc"/>
    <property type="match status" value="1"/>
</dbReference>
<gene>
    <name evidence="2" type="ORF">NFG58_01835</name>
</gene>
<accession>A0AAU7KJ49</accession>
<dbReference type="PANTHER" id="PTHR33490">
    <property type="entry name" value="BLR5614 PROTEIN-RELATED"/>
    <property type="match status" value="1"/>
</dbReference>
<dbReference type="InterPro" id="IPR038765">
    <property type="entry name" value="Papain-like_cys_pep_sf"/>
</dbReference>
<dbReference type="Pfam" id="PF01841">
    <property type="entry name" value="Transglut_core"/>
    <property type="match status" value="1"/>
</dbReference>
<protein>
    <submittedName>
        <fullName evidence="2">Transglutaminase family protein</fullName>
    </submittedName>
</protein>
<evidence type="ECO:0000313" key="2">
    <source>
        <dbReference type="EMBL" id="XBO71482.1"/>
    </source>
</evidence>
<dbReference type="RefSeq" id="WP_348827475.1">
    <property type="nucleotide sequence ID" value="NZ_CP098827.1"/>
</dbReference>
<proteinExistence type="predicted"/>
<dbReference type="InterPro" id="IPR013589">
    <property type="entry name" value="Bac_transglu_N"/>
</dbReference>
<evidence type="ECO:0000259" key="1">
    <source>
        <dbReference type="SMART" id="SM00460"/>
    </source>
</evidence>
<dbReference type="InterPro" id="IPR002931">
    <property type="entry name" value="Transglutaminase-like"/>
</dbReference>
<feature type="domain" description="Transglutaminase-like" evidence="1">
    <location>
        <begin position="175"/>
        <end position="245"/>
    </location>
</feature>
<dbReference type="PANTHER" id="PTHR33490:SF7">
    <property type="entry name" value="BLR2979 PROTEIN"/>
    <property type="match status" value="1"/>
</dbReference>
<sequence length="312" mass="34753">MIYRLRHTTRYHYSEIVTLSENEACLMPREMAYQQVAWAQLSISPGESLRQSRQDAFGNHIALFAVDTPHTQLEVTLEAQVMTSPRATPPQAIISWERCRELLADRHQPGFREAQPFLENSAYIERRPLLAAWAEDCFPAGGDLVDCVERLNRRIHEEFRYDSEFSDMETTPSQVLQHRRGVCQDFAHLAIATLRSVGLAARYVSGYLETRPPPGQPRLMGADASHAWFSVLIPGWGWLDFDPTNGVRAGERHLLLGWGRDYEDVAPLKGVVTGGGRQRLEVEVDVVPAGEVAATCPTSASPGDHPAAPIAG</sequence>
<dbReference type="SUPFAM" id="SSF54001">
    <property type="entry name" value="Cysteine proteinases"/>
    <property type="match status" value="1"/>
</dbReference>
<organism evidence="2">
    <name type="scientific">Halomonas sp. RT37</name>
    <dbReference type="NCBI Taxonomy" id="2950872"/>
    <lineage>
        <taxon>Bacteria</taxon>
        <taxon>Pseudomonadati</taxon>
        <taxon>Pseudomonadota</taxon>
        <taxon>Gammaproteobacteria</taxon>
        <taxon>Oceanospirillales</taxon>
        <taxon>Halomonadaceae</taxon>
        <taxon>Halomonas</taxon>
    </lineage>
</organism>
<dbReference type="EMBL" id="CP098827">
    <property type="protein sequence ID" value="XBO71482.1"/>
    <property type="molecule type" value="Genomic_DNA"/>
</dbReference>
<name>A0AAU7KJ49_9GAMM</name>
<dbReference type="AlphaFoldDB" id="A0AAU7KJ49"/>
<reference evidence="2" key="1">
    <citation type="submission" date="2022-06" db="EMBL/GenBank/DDBJ databases">
        <title>A novel DMS-producing enzyme.</title>
        <authorList>
            <person name="Zhang Y."/>
        </authorList>
    </citation>
    <scope>NUCLEOTIDE SEQUENCE</scope>
    <source>
        <strain evidence="2">RT37</strain>
    </source>
</reference>
<dbReference type="Gene3D" id="3.10.620.30">
    <property type="match status" value="1"/>
</dbReference>
<dbReference type="Pfam" id="PF08379">
    <property type="entry name" value="Bact_transglu_N"/>
    <property type="match status" value="1"/>
</dbReference>